<dbReference type="GO" id="GO:0003676">
    <property type="term" value="F:nucleic acid binding"/>
    <property type="evidence" value="ECO:0007669"/>
    <property type="project" value="InterPro"/>
</dbReference>
<dbReference type="STRING" id="436010.A0A166JZE9"/>
<evidence type="ECO:0000259" key="3">
    <source>
        <dbReference type="PROSITE" id="PS50158"/>
    </source>
</evidence>
<dbReference type="InterPro" id="IPR036875">
    <property type="entry name" value="Znf_CCHC_sf"/>
</dbReference>
<keyword evidence="5" id="KW-1185">Reference proteome</keyword>
<dbReference type="AlphaFoldDB" id="A0A166JZE9"/>
<dbReference type="GO" id="GO:0006397">
    <property type="term" value="P:mRNA processing"/>
    <property type="evidence" value="ECO:0007669"/>
    <property type="project" value="UniProtKB-KW"/>
</dbReference>
<dbReference type="Pfam" id="PF00098">
    <property type="entry name" value="zf-CCHC"/>
    <property type="match status" value="1"/>
</dbReference>
<dbReference type="SUPFAM" id="SSF57756">
    <property type="entry name" value="Retrovirus zinc finger-like domains"/>
    <property type="match status" value="1"/>
</dbReference>
<evidence type="ECO:0000256" key="1">
    <source>
        <dbReference type="ARBA" id="ARBA00022664"/>
    </source>
</evidence>
<evidence type="ECO:0000256" key="2">
    <source>
        <dbReference type="PROSITE-ProRule" id="PRU00047"/>
    </source>
</evidence>
<dbReference type="InterPro" id="IPR001878">
    <property type="entry name" value="Znf_CCHC"/>
</dbReference>
<keyword evidence="2" id="KW-0862">Zinc</keyword>
<name>A0A166JZE9_9AGAM</name>
<sequence>MIEPVAAEAGLDTDTESVVVTVEPIVTAAVKPIKWNELPHVRAANPTKIWADLQTIHQASGLALCLALRRKFLWMLKSTDHLMQKWIADVCHMMFQLQQIKVEVADKHFVVSLDASYQGFESPISETTSQAGSDSIRSEHVISRLLNEEARQTGFRSESKIAADTTYYMAESKKCTPVKHITCYKCGKKGHYQAQCHDVKKTEDGAAVAINEDGLW</sequence>
<keyword evidence="1" id="KW-0507">mRNA processing</keyword>
<gene>
    <name evidence="4" type="ORF">FIBSPDRAFT_891286</name>
</gene>
<dbReference type="EMBL" id="KV417548">
    <property type="protein sequence ID" value="KZP21369.1"/>
    <property type="molecule type" value="Genomic_DNA"/>
</dbReference>
<dbReference type="PROSITE" id="PS50158">
    <property type="entry name" value="ZF_CCHC"/>
    <property type="match status" value="1"/>
</dbReference>
<proteinExistence type="predicted"/>
<dbReference type="Pfam" id="PF14223">
    <property type="entry name" value="Retrotran_gag_2"/>
    <property type="match status" value="1"/>
</dbReference>
<organism evidence="4 5">
    <name type="scientific">Athelia psychrophila</name>
    <dbReference type="NCBI Taxonomy" id="1759441"/>
    <lineage>
        <taxon>Eukaryota</taxon>
        <taxon>Fungi</taxon>
        <taxon>Dikarya</taxon>
        <taxon>Basidiomycota</taxon>
        <taxon>Agaricomycotina</taxon>
        <taxon>Agaricomycetes</taxon>
        <taxon>Agaricomycetidae</taxon>
        <taxon>Atheliales</taxon>
        <taxon>Atheliaceae</taxon>
        <taxon>Athelia</taxon>
    </lineage>
</organism>
<dbReference type="Gene3D" id="4.10.60.10">
    <property type="entry name" value="Zinc finger, CCHC-type"/>
    <property type="match status" value="1"/>
</dbReference>
<keyword evidence="2" id="KW-0479">Metal-binding</keyword>
<evidence type="ECO:0000313" key="5">
    <source>
        <dbReference type="Proteomes" id="UP000076532"/>
    </source>
</evidence>
<feature type="domain" description="CCHC-type" evidence="3">
    <location>
        <begin position="183"/>
        <end position="196"/>
    </location>
</feature>
<keyword evidence="2" id="KW-0863">Zinc-finger</keyword>
<reference evidence="4 5" key="1">
    <citation type="journal article" date="2016" name="Mol. Biol. Evol.">
        <title>Comparative Genomics of Early-Diverging Mushroom-Forming Fungi Provides Insights into the Origins of Lignocellulose Decay Capabilities.</title>
        <authorList>
            <person name="Nagy L.G."/>
            <person name="Riley R."/>
            <person name="Tritt A."/>
            <person name="Adam C."/>
            <person name="Daum C."/>
            <person name="Floudas D."/>
            <person name="Sun H."/>
            <person name="Yadav J.S."/>
            <person name="Pangilinan J."/>
            <person name="Larsson K.H."/>
            <person name="Matsuura K."/>
            <person name="Barry K."/>
            <person name="Labutti K."/>
            <person name="Kuo R."/>
            <person name="Ohm R.A."/>
            <person name="Bhattacharya S.S."/>
            <person name="Shirouzu T."/>
            <person name="Yoshinaga Y."/>
            <person name="Martin F.M."/>
            <person name="Grigoriev I.V."/>
            <person name="Hibbett D.S."/>
        </authorList>
    </citation>
    <scope>NUCLEOTIDE SEQUENCE [LARGE SCALE GENOMIC DNA]</scope>
    <source>
        <strain evidence="4 5">CBS 109695</strain>
    </source>
</reference>
<protein>
    <recommendedName>
        <fullName evidence="3">CCHC-type domain-containing protein</fullName>
    </recommendedName>
</protein>
<evidence type="ECO:0000313" key="4">
    <source>
        <dbReference type="EMBL" id="KZP21369.1"/>
    </source>
</evidence>
<dbReference type="OrthoDB" id="3265539at2759"/>
<accession>A0A166JZE9</accession>
<dbReference type="GO" id="GO:0008270">
    <property type="term" value="F:zinc ion binding"/>
    <property type="evidence" value="ECO:0007669"/>
    <property type="project" value="UniProtKB-KW"/>
</dbReference>
<dbReference type="Proteomes" id="UP000076532">
    <property type="component" value="Unassembled WGS sequence"/>
</dbReference>